<name>V9EYU9_PHYNI</name>
<gene>
    <name evidence="2" type="ORF">F443_10846</name>
</gene>
<comment type="caution">
    <text evidence="2">The sequence shown here is derived from an EMBL/GenBank/DDBJ whole genome shotgun (WGS) entry which is preliminary data.</text>
</comment>
<dbReference type="AlphaFoldDB" id="V9EYU9"/>
<feature type="region of interest" description="Disordered" evidence="1">
    <location>
        <begin position="1"/>
        <end position="42"/>
    </location>
</feature>
<accession>V9EYU9</accession>
<evidence type="ECO:0000313" key="2">
    <source>
        <dbReference type="EMBL" id="ETI44445.1"/>
    </source>
</evidence>
<feature type="compositionally biased region" description="Polar residues" evidence="1">
    <location>
        <begin position="14"/>
        <end position="33"/>
    </location>
</feature>
<keyword evidence="3" id="KW-1185">Reference proteome</keyword>
<evidence type="ECO:0000256" key="1">
    <source>
        <dbReference type="SAM" id="MobiDB-lite"/>
    </source>
</evidence>
<protein>
    <submittedName>
        <fullName evidence="2">Uncharacterized protein</fullName>
    </submittedName>
</protein>
<proteinExistence type="predicted"/>
<reference evidence="2 3" key="1">
    <citation type="submission" date="2013-11" db="EMBL/GenBank/DDBJ databases">
        <title>The Genome Sequence of Phytophthora parasitica P1569.</title>
        <authorList>
            <consortium name="The Broad Institute Genomics Platform"/>
            <person name="Russ C."/>
            <person name="Tyler B."/>
            <person name="Panabieres F."/>
            <person name="Shan W."/>
            <person name="Tripathy S."/>
            <person name="Grunwald N."/>
            <person name="Machado M."/>
            <person name="Johnson C.S."/>
            <person name="Arredondo F."/>
            <person name="Hong C."/>
            <person name="Coffey M."/>
            <person name="Young S.K."/>
            <person name="Zeng Q."/>
            <person name="Gargeya S."/>
            <person name="Fitzgerald M."/>
            <person name="Abouelleil A."/>
            <person name="Alvarado L."/>
            <person name="Chapman S.B."/>
            <person name="Gainer-Dewar J."/>
            <person name="Goldberg J."/>
            <person name="Griggs A."/>
            <person name="Gujja S."/>
            <person name="Hansen M."/>
            <person name="Howarth C."/>
            <person name="Imamovic A."/>
            <person name="Ireland A."/>
            <person name="Larimer J."/>
            <person name="McCowan C."/>
            <person name="Murphy C."/>
            <person name="Pearson M."/>
            <person name="Poon T.W."/>
            <person name="Priest M."/>
            <person name="Roberts A."/>
            <person name="Saif S."/>
            <person name="Shea T."/>
            <person name="Sykes S."/>
            <person name="Wortman J."/>
            <person name="Nusbaum C."/>
            <person name="Birren B."/>
        </authorList>
    </citation>
    <scope>NUCLEOTIDE SEQUENCE [LARGE SCALE GENOMIC DNA]</scope>
    <source>
        <strain evidence="2 3">P1569</strain>
    </source>
</reference>
<dbReference type="HOGENOM" id="CLU_2781432_0_0_1"/>
<evidence type="ECO:0000313" key="3">
    <source>
        <dbReference type="Proteomes" id="UP000018721"/>
    </source>
</evidence>
<dbReference type="EMBL" id="ANIZ01001837">
    <property type="protein sequence ID" value="ETI44445.1"/>
    <property type="molecule type" value="Genomic_DNA"/>
</dbReference>
<dbReference type="Proteomes" id="UP000018721">
    <property type="component" value="Unassembled WGS sequence"/>
</dbReference>
<organism evidence="2 3">
    <name type="scientific">Phytophthora nicotianae P1569</name>
    <dbReference type="NCBI Taxonomy" id="1317065"/>
    <lineage>
        <taxon>Eukaryota</taxon>
        <taxon>Sar</taxon>
        <taxon>Stramenopiles</taxon>
        <taxon>Oomycota</taxon>
        <taxon>Peronosporomycetes</taxon>
        <taxon>Peronosporales</taxon>
        <taxon>Peronosporaceae</taxon>
        <taxon>Phytophthora</taxon>
    </lineage>
</organism>
<feature type="compositionally biased region" description="Basic and acidic residues" evidence="1">
    <location>
        <begin position="1"/>
        <end position="12"/>
    </location>
</feature>
<sequence length="69" mass="7703">MARTMEVDKMSGGDKSSGQRQVKVSARTLTDQHVQVRPRTPPKLQQVQVDSYGHVYVFSLGVMLRSVVT</sequence>